<evidence type="ECO:0000313" key="4">
    <source>
        <dbReference type="Proteomes" id="UP000314982"/>
    </source>
</evidence>
<organism evidence="3 4">
    <name type="scientific">Hucho hucho</name>
    <name type="common">huchen</name>
    <dbReference type="NCBI Taxonomy" id="62062"/>
    <lineage>
        <taxon>Eukaryota</taxon>
        <taxon>Metazoa</taxon>
        <taxon>Chordata</taxon>
        <taxon>Craniata</taxon>
        <taxon>Vertebrata</taxon>
        <taxon>Euteleostomi</taxon>
        <taxon>Actinopterygii</taxon>
        <taxon>Neopterygii</taxon>
        <taxon>Teleostei</taxon>
        <taxon>Protacanthopterygii</taxon>
        <taxon>Salmoniformes</taxon>
        <taxon>Salmonidae</taxon>
        <taxon>Salmoninae</taxon>
        <taxon>Hucho</taxon>
    </lineage>
</organism>
<dbReference type="Ensembl" id="ENSHHUT00000025391.1">
    <property type="protein sequence ID" value="ENSHHUP00000024467.1"/>
    <property type="gene ID" value="ENSHHUG00000015360.1"/>
</dbReference>
<evidence type="ECO:0000259" key="2">
    <source>
        <dbReference type="PROSITE" id="PS50878"/>
    </source>
</evidence>
<dbReference type="PROSITE" id="PS50878">
    <property type="entry name" value="RT_POL"/>
    <property type="match status" value="1"/>
</dbReference>
<dbReference type="Proteomes" id="UP000314982">
    <property type="component" value="Unassembled WGS sequence"/>
</dbReference>
<dbReference type="STRING" id="62062.ENSHHUP00000024467"/>
<keyword evidence="4" id="KW-1185">Reference proteome</keyword>
<evidence type="ECO:0000256" key="1">
    <source>
        <dbReference type="SAM" id="MobiDB-lite"/>
    </source>
</evidence>
<dbReference type="InterPro" id="IPR043502">
    <property type="entry name" value="DNA/RNA_pol_sf"/>
</dbReference>
<evidence type="ECO:0000313" key="3">
    <source>
        <dbReference type="Ensembl" id="ENSHHUP00000024467.1"/>
    </source>
</evidence>
<dbReference type="Pfam" id="PF00078">
    <property type="entry name" value="RVT_1"/>
    <property type="match status" value="1"/>
</dbReference>
<dbReference type="AlphaFoldDB" id="A0A4W5LF61"/>
<feature type="region of interest" description="Disordered" evidence="1">
    <location>
        <begin position="505"/>
        <end position="531"/>
    </location>
</feature>
<sequence length="633" mass="69983">MPELARAFADRWRATEPFNGLGQFRAEGGANNGEFEHLISAGEVYENLKEMKKGTAAGPDGVTRERLLSWDPNGAKLACLFSMWLVTGALPSTFKECRTTLIPKTPNPVERLQIGGWRPITISSVVARLFSRIITARLARACPISPRQRGFISAPGCSENLMLLQGLIRQSRKQRTPLAVVFVDFAKAFDSVSHEHLQSVLEQRGLDRHIMALIGSTYEKSTTRITIDGVRSSVIDMSVGVKQGDPMSPLLFNLALDPLVQTLERYGSGVGSEGCQTTTLAFADDLVLLSSSVKGMGLNIAILEQFCQLTGLRVQPRKCHSFFIEKGGNGKGESSVKVNNCPAWKLNGEDIHMIGQEESEKYLGMQVSPRAGIVKPELTGPLREWIDKIGRAALKPSQKVKMLNSFAVPRLIYKADHGNLKTVDLTKIDGMIRNAVKGWLHLPPSTCNGLLYAKHRDGGLGIVKLARQIPSIQARRIHRLWHSADECTRRITRSTVEEAEFEGTWRRAGGSDAERPSLGENPTSSVTPRCPIPSDWRQEEMRQWIGLATQGIGTQAFGNDKTSNSWLANPYSVRFKQGQYIDGLKLRANVYPTREMLARGRPEMDPSCRRCPAPYESCTHILGQCPSIQGARI</sequence>
<reference evidence="3" key="2">
    <citation type="submission" date="2025-08" db="UniProtKB">
        <authorList>
            <consortium name="Ensembl"/>
        </authorList>
    </citation>
    <scope>IDENTIFICATION</scope>
</reference>
<dbReference type="SUPFAM" id="SSF56672">
    <property type="entry name" value="DNA/RNA polymerases"/>
    <property type="match status" value="1"/>
</dbReference>
<reference evidence="3" key="3">
    <citation type="submission" date="2025-09" db="UniProtKB">
        <authorList>
            <consortium name="Ensembl"/>
        </authorList>
    </citation>
    <scope>IDENTIFICATION</scope>
</reference>
<dbReference type="InterPro" id="IPR000477">
    <property type="entry name" value="RT_dom"/>
</dbReference>
<proteinExistence type="predicted"/>
<reference evidence="4" key="1">
    <citation type="submission" date="2018-06" db="EMBL/GenBank/DDBJ databases">
        <title>Genome assembly of Danube salmon.</title>
        <authorList>
            <person name="Macqueen D.J."/>
            <person name="Gundappa M.K."/>
        </authorList>
    </citation>
    <scope>NUCLEOTIDE SEQUENCE [LARGE SCALE GENOMIC DNA]</scope>
</reference>
<dbReference type="GeneTree" id="ENSGT00400000024060"/>
<name>A0A4W5LF61_9TELE</name>
<dbReference type="PANTHER" id="PTHR19446">
    <property type="entry name" value="REVERSE TRANSCRIPTASES"/>
    <property type="match status" value="1"/>
</dbReference>
<feature type="domain" description="Reverse transcriptase" evidence="2">
    <location>
        <begin position="83"/>
        <end position="367"/>
    </location>
</feature>
<protein>
    <recommendedName>
        <fullName evidence="2">Reverse transcriptase domain-containing protein</fullName>
    </recommendedName>
</protein>
<dbReference type="CDD" id="cd01650">
    <property type="entry name" value="RT_nLTR_like"/>
    <property type="match status" value="1"/>
</dbReference>
<accession>A0A4W5LF61</accession>